<feature type="compositionally biased region" description="Polar residues" evidence="1">
    <location>
        <begin position="486"/>
        <end position="496"/>
    </location>
</feature>
<feature type="compositionally biased region" description="Polar residues" evidence="1">
    <location>
        <begin position="348"/>
        <end position="360"/>
    </location>
</feature>
<gene>
    <name evidence="2" type="ORF">BDP27DRAFT_1288074</name>
</gene>
<evidence type="ECO:0000313" key="2">
    <source>
        <dbReference type="EMBL" id="KAF9074098.1"/>
    </source>
</evidence>
<accession>A0A9P5Q3M8</accession>
<evidence type="ECO:0000256" key="1">
    <source>
        <dbReference type="SAM" id="MobiDB-lite"/>
    </source>
</evidence>
<organism evidence="2 3">
    <name type="scientific">Rhodocollybia butyracea</name>
    <dbReference type="NCBI Taxonomy" id="206335"/>
    <lineage>
        <taxon>Eukaryota</taxon>
        <taxon>Fungi</taxon>
        <taxon>Dikarya</taxon>
        <taxon>Basidiomycota</taxon>
        <taxon>Agaricomycotina</taxon>
        <taxon>Agaricomycetes</taxon>
        <taxon>Agaricomycetidae</taxon>
        <taxon>Agaricales</taxon>
        <taxon>Marasmiineae</taxon>
        <taxon>Omphalotaceae</taxon>
        <taxon>Rhodocollybia</taxon>
    </lineage>
</organism>
<feature type="region of interest" description="Disordered" evidence="1">
    <location>
        <begin position="338"/>
        <end position="455"/>
    </location>
</feature>
<name>A0A9P5Q3M8_9AGAR</name>
<feature type="compositionally biased region" description="Basic and acidic residues" evidence="1">
    <location>
        <begin position="361"/>
        <end position="374"/>
    </location>
</feature>
<feature type="compositionally biased region" description="Basic residues" evidence="1">
    <location>
        <begin position="391"/>
        <end position="410"/>
    </location>
</feature>
<evidence type="ECO:0000313" key="3">
    <source>
        <dbReference type="Proteomes" id="UP000772434"/>
    </source>
</evidence>
<sequence length="542" mass="60205">MSIAINTSWPINHHLDQSTMHPPLAPRNNIEFSREMLFTVLEHLSTVIGAEFSGMPIRLVAHGGACMLLHPGLHEIANRKEMHHRSRNENPSRRMTTRDVDYIHRSFVTESVGRGIINAGERLQKCIKITARQFHLGTDWMNSDADVALPMSTDPTTGATFDPIYAESVKDNNIQLYTVFVSSNKLLTIVNVTPFWAVALKLVRYTKFDPGDICLLLLYGTVTRGVRWTAEALEGWIRTNCSAMNYHNWDSTRIMDMRQKIAHAIALISSIGNSIMSQPGDPFLLSGRRVSPGVDSGAVTAVAHSAGLHRTLSPASISKPVPAITGIPWAGPASDAIAAKKRTPSPPSSEVQAETHSSRLSLKEYDHATLDPRRPRVSTHVRHTDHQKESRRQKKRFREHQRVLQRRLKYMLRSDEPDDSDQSPASGDSTDTECDSDGEANRGQAPIIPMISDSVPPPLHNLNSWGLTPALPNSGWTQHLATQEPTAMSLTSMSGNPSPALPAPEPPTQWSQSSHSQIWPSTRPHKPPRRTLTSPLLERPRR</sequence>
<comment type="caution">
    <text evidence="2">The sequence shown here is derived from an EMBL/GenBank/DDBJ whole genome shotgun (WGS) entry which is preliminary data.</text>
</comment>
<reference evidence="2" key="1">
    <citation type="submission" date="2020-11" db="EMBL/GenBank/DDBJ databases">
        <authorList>
            <consortium name="DOE Joint Genome Institute"/>
            <person name="Ahrendt S."/>
            <person name="Riley R."/>
            <person name="Andreopoulos W."/>
            <person name="Labutti K."/>
            <person name="Pangilinan J."/>
            <person name="Ruiz-Duenas F.J."/>
            <person name="Barrasa J.M."/>
            <person name="Sanchez-Garcia M."/>
            <person name="Camarero S."/>
            <person name="Miyauchi S."/>
            <person name="Serrano A."/>
            <person name="Linde D."/>
            <person name="Babiker R."/>
            <person name="Drula E."/>
            <person name="Ayuso-Fernandez I."/>
            <person name="Pacheco R."/>
            <person name="Padilla G."/>
            <person name="Ferreira P."/>
            <person name="Barriuso J."/>
            <person name="Kellner H."/>
            <person name="Castanera R."/>
            <person name="Alfaro M."/>
            <person name="Ramirez L."/>
            <person name="Pisabarro A.G."/>
            <person name="Kuo A."/>
            <person name="Tritt A."/>
            <person name="Lipzen A."/>
            <person name="He G."/>
            <person name="Yan M."/>
            <person name="Ng V."/>
            <person name="Cullen D."/>
            <person name="Martin F."/>
            <person name="Rosso M.-N."/>
            <person name="Henrissat B."/>
            <person name="Hibbett D."/>
            <person name="Martinez A.T."/>
            <person name="Grigoriev I.V."/>
        </authorList>
    </citation>
    <scope>NUCLEOTIDE SEQUENCE</scope>
    <source>
        <strain evidence="2">AH 40177</strain>
    </source>
</reference>
<feature type="region of interest" description="Disordered" evidence="1">
    <location>
        <begin position="486"/>
        <end position="542"/>
    </location>
</feature>
<keyword evidence="3" id="KW-1185">Reference proteome</keyword>
<dbReference type="EMBL" id="JADNRY010000014">
    <property type="protein sequence ID" value="KAF9074098.1"/>
    <property type="molecule type" value="Genomic_DNA"/>
</dbReference>
<feature type="compositionally biased region" description="Polar residues" evidence="1">
    <location>
        <begin position="508"/>
        <end position="520"/>
    </location>
</feature>
<dbReference type="Proteomes" id="UP000772434">
    <property type="component" value="Unassembled WGS sequence"/>
</dbReference>
<dbReference type="AlphaFoldDB" id="A0A9P5Q3M8"/>
<proteinExistence type="predicted"/>
<dbReference type="OrthoDB" id="3141838at2759"/>
<protein>
    <submittedName>
        <fullName evidence="2">Uncharacterized protein</fullName>
    </submittedName>
</protein>